<dbReference type="Pfam" id="PF04113">
    <property type="entry name" value="Gpi16"/>
    <property type="match status" value="2"/>
</dbReference>
<dbReference type="OMA" id="NHGHYIG"/>
<evidence type="ECO:0008006" key="4">
    <source>
        <dbReference type="Google" id="ProtNLM"/>
    </source>
</evidence>
<dbReference type="InterPro" id="IPR007245">
    <property type="entry name" value="PIG-T"/>
</dbReference>
<dbReference type="GO" id="GO:0042765">
    <property type="term" value="C:GPI-anchor transamidase complex"/>
    <property type="evidence" value="ECO:0007669"/>
    <property type="project" value="InterPro"/>
</dbReference>
<accession>F4PGW5</accession>
<evidence type="ECO:0000313" key="2">
    <source>
        <dbReference type="EMBL" id="EGG24949.1"/>
    </source>
</evidence>
<dbReference type="GeneID" id="14876616"/>
<dbReference type="PANTHER" id="PTHR12959:SF11">
    <property type="entry name" value="GPI TRANSAMIDASE COMPONENT PIG-T"/>
    <property type="match status" value="1"/>
</dbReference>
<dbReference type="GO" id="GO:0016255">
    <property type="term" value="P:attachment of GPI anchor to protein"/>
    <property type="evidence" value="ECO:0007669"/>
    <property type="project" value="InterPro"/>
</dbReference>
<feature type="transmembrane region" description="Helical" evidence="1">
    <location>
        <begin position="551"/>
        <end position="575"/>
    </location>
</feature>
<keyword evidence="1" id="KW-1133">Transmembrane helix</keyword>
<evidence type="ECO:0000256" key="1">
    <source>
        <dbReference type="SAM" id="Phobius"/>
    </source>
</evidence>
<keyword evidence="3" id="KW-1185">Reference proteome</keyword>
<name>F4PGW5_CACFS</name>
<organism evidence="2 3">
    <name type="scientific">Cavenderia fasciculata</name>
    <name type="common">Slime mold</name>
    <name type="synonym">Dictyostelium fasciculatum</name>
    <dbReference type="NCBI Taxonomy" id="261658"/>
    <lineage>
        <taxon>Eukaryota</taxon>
        <taxon>Amoebozoa</taxon>
        <taxon>Evosea</taxon>
        <taxon>Eumycetozoa</taxon>
        <taxon>Dictyostelia</taxon>
        <taxon>Acytosteliales</taxon>
        <taxon>Cavenderiaceae</taxon>
        <taxon>Cavenderia</taxon>
    </lineage>
</organism>
<gene>
    <name evidence="2" type="primary">pigT</name>
    <name evidence="2" type="ORF">DFA_03194</name>
</gene>
<dbReference type="EMBL" id="GL883006">
    <property type="protein sequence ID" value="EGG24949.1"/>
    <property type="molecule type" value="Genomic_DNA"/>
</dbReference>
<dbReference type="KEGG" id="dfa:DFA_03194"/>
<dbReference type="Proteomes" id="UP000007797">
    <property type="component" value="Unassembled WGS sequence"/>
</dbReference>
<dbReference type="OrthoDB" id="331263at2759"/>
<sequence>MKRYKQISLTILESSGSGGSSRNTIVNIKENQSLKEDLFIRPLVNGKIYTHAQFTTEWSSNFNNRTTFQHYDLFPRSMGDLITRVGLEEMTLKFTQGRWSYEEWGYPIRSAPVGVELVAWFKPLDKGVDAQWKELTHSLAGLFCANMQSLYKVPEHTSSPLRSFRPEGESNVYYGEENSTPAIYNMRKNTTTPLQVRYGLLPRESVCTENLTPWLKLLPCRSQSGLAKLLNPHRLYDVHYHSMSITIRKVQNNQNNNQVQSPILQSIQTLSIVHDIPPKEPNKKLIDINFGSLFGVENGLSSCPLASSSKVYIKKSDNQLAIEPKATQDTLNYLVYDLTSWSTSNPLKLLMKWNRSFKKDSVSPVIAHSHLTGYGQERGGIAIQIYNNFNHPINITYYQAIPWYLRIYFHTFKCSINNNLISNQDFKFIKFNPSEFKSSPSTIEFSLELGADTVASMSIDFDKVFLHYTAHPPDANRGFDLGSGVVTTFIDPKYFTQTSTSLMDIESPTKILQQEKEKKQISDNDDDSNSIPVHIYTEGLLITLPTPDFSMLYNVITLTGTVFALFFGSIINILIRRLKDTFTGDDFVSDRPIAKLYRKIMKFIDKKE</sequence>
<dbReference type="STRING" id="1054147.F4PGW5"/>
<reference evidence="3" key="1">
    <citation type="journal article" date="2011" name="Genome Res.">
        <title>Phylogeny-wide analysis of social amoeba genomes highlights ancient origins for complex intercellular communication.</title>
        <authorList>
            <person name="Heidel A.J."/>
            <person name="Lawal H.M."/>
            <person name="Felder M."/>
            <person name="Schilde C."/>
            <person name="Helps N.R."/>
            <person name="Tunggal B."/>
            <person name="Rivero F."/>
            <person name="John U."/>
            <person name="Schleicher M."/>
            <person name="Eichinger L."/>
            <person name="Platzer M."/>
            <person name="Noegel A.A."/>
            <person name="Schaap P."/>
            <person name="Gloeckner G."/>
        </authorList>
    </citation>
    <scope>NUCLEOTIDE SEQUENCE [LARGE SCALE GENOMIC DNA]</scope>
    <source>
        <strain evidence="3">SH3</strain>
    </source>
</reference>
<keyword evidence="1" id="KW-0812">Transmembrane</keyword>
<dbReference type="AlphaFoldDB" id="F4PGW5"/>
<proteinExistence type="predicted"/>
<keyword evidence="1" id="KW-0472">Membrane</keyword>
<dbReference type="PANTHER" id="PTHR12959">
    <property type="entry name" value="GPI TRANSAMIDASE COMPONENT PIG-T-RELATED"/>
    <property type="match status" value="1"/>
</dbReference>
<protein>
    <recommendedName>
        <fullName evidence="4">GPI transamidase component PIG-T</fullName>
    </recommendedName>
</protein>
<evidence type="ECO:0000313" key="3">
    <source>
        <dbReference type="Proteomes" id="UP000007797"/>
    </source>
</evidence>
<dbReference type="RefSeq" id="XP_004362800.1">
    <property type="nucleotide sequence ID" value="XM_004362743.1"/>
</dbReference>